<keyword evidence="2" id="KW-1185">Reference proteome</keyword>
<sequence>MSLTRITKSAQCVSAKSSVYKPILLPKTQCPIHRSRVNCRVISTHEHQLTEQRTKIYLHATELENCYSNYRHQPYFFELLDDEDIKYSASYNNCDRSICVVLLPNEAKKPIYFGLDKSGEKDLRIIEMVMYHIMMYMRNTTNIVLMADEQYIDIVYSSSNVVLLPQAMTIIYVEDVPEPETEEMHEYKLGTSPSTHVFNFNHIMYTEDAMTSQKIYRSFLVYNTIMSMLLKQNNPFITPNKTISQILRTLGVCPANKNMVKCCDLDYGGAAPGHVMCAPKKMIIRLFKYAKWGKNPLNYKRYYELLTKSENRTQMRLNDDTRRRLAAGHPKGVILEWHNFIIAFYRFFLRQRFRIFFPEGS</sequence>
<organism evidence="1 2">
    <name type="scientific">Operophtera brumata nucleopolyhedrovirus</name>
    <dbReference type="NCBI Taxonomy" id="1046267"/>
    <lineage>
        <taxon>Viruses</taxon>
        <taxon>Viruses incertae sedis</taxon>
        <taxon>Naldaviricetes</taxon>
        <taxon>Lefavirales</taxon>
        <taxon>Baculoviridae</taxon>
        <taxon>Alphabaculovirus</taxon>
        <taxon>Alphabaculovirus opbrumatae</taxon>
    </lineage>
</organism>
<name>A0A2H4UZS9_9ABAC</name>
<dbReference type="InterPro" id="IPR008416">
    <property type="entry name" value="Baculo_VP1054"/>
</dbReference>
<dbReference type="Proteomes" id="UP000290445">
    <property type="component" value="Segment"/>
</dbReference>
<dbReference type="GeneID" id="41699939"/>
<accession>A0A2H4UZS9</accession>
<protein>
    <submittedName>
        <fullName evidence="1">VP1054</fullName>
    </submittedName>
</protein>
<dbReference type="EMBL" id="MF614691">
    <property type="protein sequence ID" value="AUA60276.1"/>
    <property type="molecule type" value="Genomic_DNA"/>
</dbReference>
<evidence type="ECO:0000313" key="2">
    <source>
        <dbReference type="Proteomes" id="UP000290445"/>
    </source>
</evidence>
<dbReference type="Pfam" id="PF05789">
    <property type="entry name" value="Baculo_VP1054"/>
    <property type="match status" value="1"/>
</dbReference>
<dbReference type="RefSeq" id="YP_009552605.1">
    <property type="nucleotide sequence ID" value="NC_040621.1"/>
</dbReference>
<dbReference type="OrthoDB" id="6189at10239"/>
<reference evidence="1 2" key="1">
    <citation type="journal article" date="2017" name="Viruses">
        <title>The Operophtera brumata Nucleopolyhedrovirus (OpbuNPV) Represents an Early, Divergent Lineage within Genus Alphabaculovirus.</title>
        <authorList>
            <person name="Harrison R.L."/>
            <person name="Rowley D.L."/>
            <person name="Mowery J.D."/>
            <person name="Bauchan G.R."/>
            <person name="Burand J.P."/>
        </authorList>
    </citation>
    <scope>NUCLEOTIDE SEQUENCE [LARGE SCALE GENOMIC DNA]</scope>
    <source>
        <strain evidence="1">OpbuNPV-MA</strain>
    </source>
</reference>
<dbReference type="KEGG" id="vg:41699939"/>
<evidence type="ECO:0000313" key="1">
    <source>
        <dbReference type="EMBL" id="AUA60276.1"/>
    </source>
</evidence>
<proteinExistence type="predicted"/>